<sequence length="544" mass="62288">MCQLMRRPLCRSLPKCICQFFCKYSETKCSDPGLIQSDITWTPSMDYHLRKSSPEAYKKLRKIAKTFSRSTAVGSFIELTAQEHKANQIIMKAKKAEYSTGILDPEKFAPGYHIFQALPKINESALFKILAKMPKGGALTTHDTSMCSTEYLIQLTYRENLWVCTRKEGCKVVAFRFSKEKPTIKAYRECNWEPMEALRERRGDENVRKYLNRRFSMYPLGSFSSNNEAWRHFMHIFDLVDGLVQYAPIWGEYFYNAMKEFLADNVQYMEVRTLLPQLYCLDGTLLPVSETVQIYKDQINKFVKDHPNFIGAKLIYAPLRNVDRAGVAKYVKTCSELNEQFPDVLVGFDLVGQEDVGLPLVDFVEELVKMPTRVKFYFHAGQTNWSGSEVDANLVDAVLLGTKRIGHGYAVTKHPLIMALAKYLDICIEVCPISNQVLQLGQDIRSHPASLLYARNVPIIISSGSPSYWHAAPLSHDMYMAFLGIAPINADLKFLKRVAKNSIAYSTLSDEEKSIAFLKWKEMWNKWIDDIVKNEGSEHKESVK</sequence>
<dbReference type="Gene3D" id="3.20.20.140">
    <property type="entry name" value="Metal-dependent hydrolases"/>
    <property type="match status" value="1"/>
</dbReference>
<keyword evidence="7" id="KW-0479">Metal-binding</keyword>
<feature type="domain" description="Adenosine deaminase" evidence="11">
    <location>
        <begin position="223"/>
        <end position="514"/>
    </location>
</feature>
<comment type="subcellular location">
    <subcellularLocation>
        <location evidence="2">Secreted</location>
    </subcellularLocation>
</comment>
<name>A0A6J2UHU3_DROLE</name>
<gene>
    <name evidence="14" type="primary">LOC115633718</name>
</gene>
<dbReference type="CDD" id="cd01321">
    <property type="entry name" value="ADGF"/>
    <property type="match status" value="1"/>
</dbReference>
<evidence type="ECO:0000256" key="5">
    <source>
        <dbReference type="ARBA" id="ARBA00018099"/>
    </source>
</evidence>
<dbReference type="PANTHER" id="PTHR11409:SF39">
    <property type="entry name" value="ADENOSINE DEAMINASE 2"/>
    <property type="match status" value="1"/>
</dbReference>
<dbReference type="CTD" id="36627"/>
<dbReference type="Proteomes" id="UP000504634">
    <property type="component" value="Unplaced"/>
</dbReference>
<dbReference type="GeneID" id="115633718"/>
<dbReference type="Pfam" id="PF00962">
    <property type="entry name" value="A_deaminase"/>
    <property type="match status" value="1"/>
</dbReference>
<dbReference type="GO" id="GO:0006154">
    <property type="term" value="P:adenosine catabolic process"/>
    <property type="evidence" value="ECO:0007669"/>
    <property type="project" value="InterPro"/>
</dbReference>
<dbReference type="GO" id="GO:0004000">
    <property type="term" value="F:adenosine deaminase activity"/>
    <property type="evidence" value="ECO:0007669"/>
    <property type="project" value="InterPro"/>
</dbReference>
<evidence type="ECO:0000256" key="6">
    <source>
        <dbReference type="ARBA" id="ARBA00022525"/>
    </source>
</evidence>
<comment type="cofactor">
    <cofactor evidence="1">
        <name>Zn(2+)</name>
        <dbReference type="ChEBI" id="CHEBI:29105"/>
    </cofactor>
</comment>
<evidence type="ECO:0000256" key="4">
    <source>
        <dbReference type="ARBA" id="ARBA00012784"/>
    </source>
</evidence>
<comment type="similarity">
    <text evidence="3">Belongs to the metallo-dependent hydrolases superfamily. Adenosine and AMP deaminases family. ADGF subfamily.</text>
</comment>
<dbReference type="SUPFAM" id="SSF51556">
    <property type="entry name" value="Metallo-dependent hydrolases"/>
    <property type="match status" value="1"/>
</dbReference>
<evidence type="ECO:0000313" key="14">
    <source>
        <dbReference type="RefSeq" id="XP_030387043.1"/>
    </source>
</evidence>
<dbReference type="InterPro" id="IPR006331">
    <property type="entry name" value="ADGF"/>
</dbReference>
<feature type="domain" description="Adenosine/AMP deaminase N-terminal" evidence="12">
    <location>
        <begin position="49"/>
        <end position="130"/>
    </location>
</feature>
<evidence type="ECO:0000256" key="8">
    <source>
        <dbReference type="ARBA" id="ARBA00022729"/>
    </source>
</evidence>
<dbReference type="PANTHER" id="PTHR11409">
    <property type="entry name" value="ADENOSINE DEAMINASE"/>
    <property type="match status" value="1"/>
</dbReference>
<dbReference type="InterPro" id="IPR001365">
    <property type="entry name" value="A_deaminase_dom"/>
</dbReference>
<comment type="catalytic activity">
    <reaction evidence="10">
        <text>adenosine + H2O + H(+) = inosine + NH4(+)</text>
        <dbReference type="Rhea" id="RHEA:24408"/>
        <dbReference type="ChEBI" id="CHEBI:15377"/>
        <dbReference type="ChEBI" id="CHEBI:15378"/>
        <dbReference type="ChEBI" id="CHEBI:16335"/>
        <dbReference type="ChEBI" id="CHEBI:17596"/>
        <dbReference type="ChEBI" id="CHEBI:28938"/>
        <dbReference type="EC" id="3.5.4.4"/>
    </reaction>
</comment>
<evidence type="ECO:0000259" key="12">
    <source>
        <dbReference type="Pfam" id="PF08451"/>
    </source>
</evidence>
<dbReference type="InterPro" id="IPR013659">
    <property type="entry name" value="A_deaminase_N"/>
</dbReference>
<dbReference type="GO" id="GO:0005615">
    <property type="term" value="C:extracellular space"/>
    <property type="evidence" value="ECO:0007669"/>
    <property type="project" value="InterPro"/>
</dbReference>
<evidence type="ECO:0000256" key="1">
    <source>
        <dbReference type="ARBA" id="ARBA00001947"/>
    </source>
</evidence>
<dbReference type="RefSeq" id="XP_030387043.1">
    <property type="nucleotide sequence ID" value="XM_030531183.1"/>
</dbReference>
<dbReference type="OrthoDB" id="7202371at2759"/>
<dbReference type="GO" id="GO:0046103">
    <property type="term" value="P:inosine biosynthetic process"/>
    <property type="evidence" value="ECO:0007669"/>
    <property type="project" value="TreeGrafter"/>
</dbReference>
<keyword evidence="8" id="KW-0732">Signal</keyword>
<dbReference type="GO" id="GO:0046872">
    <property type="term" value="F:metal ion binding"/>
    <property type="evidence" value="ECO:0007669"/>
    <property type="project" value="UniProtKB-KW"/>
</dbReference>
<dbReference type="Pfam" id="PF08451">
    <property type="entry name" value="A_deaminase_N"/>
    <property type="match status" value="1"/>
</dbReference>
<proteinExistence type="inferred from homology"/>
<reference evidence="14" key="1">
    <citation type="submission" date="2025-08" db="UniProtKB">
        <authorList>
            <consortium name="RefSeq"/>
        </authorList>
    </citation>
    <scope>IDENTIFICATION</scope>
    <source>
        <strain evidence="14">11010-0011.00</strain>
        <tissue evidence="14">Whole body</tissue>
    </source>
</reference>
<keyword evidence="9" id="KW-0378">Hydrolase</keyword>
<dbReference type="EC" id="3.5.4.4" evidence="4"/>
<evidence type="ECO:0000256" key="7">
    <source>
        <dbReference type="ARBA" id="ARBA00022723"/>
    </source>
</evidence>
<evidence type="ECO:0000313" key="13">
    <source>
        <dbReference type="Proteomes" id="UP000504634"/>
    </source>
</evidence>
<evidence type="ECO:0000256" key="3">
    <source>
        <dbReference type="ARBA" id="ARBA00006083"/>
    </source>
</evidence>
<keyword evidence="13" id="KW-1185">Reference proteome</keyword>
<evidence type="ECO:0000256" key="10">
    <source>
        <dbReference type="ARBA" id="ARBA00047764"/>
    </source>
</evidence>
<dbReference type="InterPro" id="IPR006330">
    <property type="entry name" value="Ado/ade_deaminase"/>
</dbReference>
<evidence type="ECO:0000256" key="9">
    <source>
        <dbReference type="ARBA" id="ARBA00022801"/>
    </source>
</evidence>
<dbReference type="AlphaFoldDB" id="A0A6J2UHU3"/>
<organism evidence="13 14">
    <name type="scientific">Drosophila lebanonensis</name>
    <name type="common">Fruit fly</name>
    <name type="synonym">Scaptodrosophila lebanonensis</name>
    <dbReference type="NCBI Taxonomy" id="7225"/>
    <lineage>
        <taxon>Eukaryota</taxon>
        <taxon>Metazoa</taxon>
        <taxon>Ecdysozoa</taxon>
        <taxon>Arthropoda</taxon>
        <taxon>Hexapoda</taxon>
        <taxon>Insecta</taxon>
        <taxon>Pterygota</taxon>
        <taxon>Neoptera</taxon>
        <taxon>Endopterygota</taxon>
        <taxon>Diptera</taxon>
        <taxon>Brachycera</taxon>
        <taxon>Muscomorpha</taxon>
        <taxon>Ephydroidea</taxon>
        <taxon>Drosophilidae</taxon>
        <taxon>Scaptodrosophila</taxon>
    </lineage>
</organism>
<accession>A0A6J2UHU3</accession>
<evidence type="ECO:0000256" key="2">
    <source>
        <dbReference type="ARBA" id="ARBA00004613"/>
    </source>
</evidence>
<dbReference type="NCBIfam" id="TIGR01431">
    <property type="entry name" value="adm_rel"/>
    <property type="match status" value="1"/>
</dbReference>
<protein>
    <recommendedName>
        <fullName evidence="5">Adenosine deaminase</fullName>
        <ecNumber evidence="4">3.5.4.4</ecNumber>
    </recommendedName>
</protein>
<evidence type="ECO:0000259" key="11">
    <source>
        <dbReference type="Pfam" id="PF00962"/>
    </source>
</evidence>
<dbReference type="FunFam" id="3.20.20.140:FF:000017">
    <property type="entry name" value="Adenosine deaminase 2"/>
    <property type="match status" value="1"/>
</dbReference>
<keyword evidence="6" id="KW-0964">Secreted</keyword>
<dbReference type="InterPro" id="IPR032466">
    <property type="entry name" value="Metal_Hydrolase"/>
</dbReference>